<dbReference type="GO" id="GO:0016020">
    <property type="term" value="C:membrane"/>
    <property type="evidence" value="ECO:0007669"/>
    <property type="project" value="UniProtKB-SubCell"/>
</dbReference>
<dbReference type="PANTHER" id="PTHR23063:SF52">
    <property type="entry name" value="LYSOPHOSPHATIDYLCHOLINE ACYLTRANSFERASE"/>
    <property type="match status" value="1"/>
</dbReference>
<keyword evidence="6 8" id="KW-0472">Membrane</keyword>
<dbReference type="Proteomes" id="UP000549617">
    <property type="component" value="Unassembled WGS sequence"/>
</dbReference>
<evidence type="ECO:0000313" key="11">
    <source>
        <dbReference type="Proteomes" id="UP000549617"/>
    </source>
</evidence>
<feature type="domain" description="Phospholipid/glycerol acyltransferase" evidence="9">
    <location>
        <begin position="74"/>
        <end position="188"/>
    </location>
</feature>
<dbReference type="SUPFAM" id="SSF69593">
    <property type="entry name" value="Glycerol-3-phosphate (1)-acyltransferase"/>
    <property type="match status" value="1"/>
</dbReference>
<sequence length="259" mass="28061">MASRSIARADPLGSLLLIGRLAALIALLLFCLPPHFIWKVFRRHSPWPRLFLGTVASICGARVTHVGNPIMHDVFFVANHLSWLDILVMAGATGTAFVSKDSLANAPLVGWLAKLNNTVFIARADRLAVGAQIDSVRAAVEEHQPITVFPEGTTSNGQGLLPFKASLFAVMCPPPRPMMIQPVLLDYGAAAEQIAWTGDEPGDANAVRMLKRRRSFAVKVRFLEPFDPVHYLDRKAIAAEARKRVAAALSASLGGRAIV</sequence>
<dbReference type="EC" id="2.3.1.51" evidence="10"/>
<evidence type="ECO:0000256" key="7">
    <source>
        <dbReference type="ARBA" id="ARBA00023315"/>
    </source>
</evidence>
<organism evidence="10 11">
    <name type="scientific">Sphingobium boeckii</name>
    <dbReference type="NCBI Taxonomy" id="1082345"/>
    <lineage>
        <taxon>Bacteria</taxon>
        <taxon>Pseudomonadati</taxon>
        <taxon>Pseudomonadota</taxon>
        <taxon>Alphaproteobacteria</taxon>
        <taxon>Sphingomonadales</taxon>
        <taxon>Sphingomonadaceae</taxon>
        <taxon>Sphingobium</taxon>
    </lineage>
</organism>
<dbReference type="Pfam" id="PF01553">
    <property type="entry name" value="Acyltransferase"/>
    <property type="match status" value="1"/>
</dbReference>
<keyword evidence="4 8" id="KW-1133">Transmembrane helix</keyword>
<evidence type="ECO:0000256" key="1">
    <source>
        <dbReference type="ARBA" id="ARBA00004370"/>
    </source>
</evidence>
<dbReference type="GO" id="GO:0003841">
    <property type="term" value="F:1-acylglycerol-3-phosphate O-acyltransferase activity"/>
    <property type="evidence" value="ECO:0007669"/>
    <property type="project" value="UniProtKB-EC"/>
</dbReference>
<keyword evidence="2 10" id="KW-0808">Transferase</keyword>
<keyword evidence="3 8" id="KW-0812">Transmembrane</keyword>
<dbReference type="SMART" id="SM00563">
    <property type="entry name" value="PlsC"/>
    <property type="match status" value="1"/>
</dbReference>
<reference evidence="10 11" key="1">
    <citation type="submission" date="2020-08" db="EMBL/GenBank/DDBJ databases">
        <title>Genomic Encyclopedia of Type Strains, Phase IV (KMG-IV): sequencing the most valuable type-strain genomes for metagenomic binning, comparative biology and taxonomic classification.</title>
        <authorList>
            <person name="Goeker M."/>
        </authorList>
    </citation>
    <scope>NUCLEOTIDE SEQUENCE [LARGE SCALE GENOMIC DNA]</scope>
    <source>
        <strain evidence="10 11">DSM 25079</strain>
    </source>
</reference>
<dbReference type="AlphaFoldDB" id="A0A7W9EFZ5"/>
<protein>
    <submittedName>
        <fullName evidence="10">1-acyl-sn-glycerol-3-phosphate acyltransferase</fullName>
        <ecNumber evidence="10">2.3.1.51</ecNumber>
    </submittedName>
</protein>
<keyword evidence="7 10" id="KW-0012">Acyltransferase</keyword>
<proteinExistence type="predicted"/>
<evidence type="ECO:0000256" key="4">
    <source>
        <dbReference type="ARBA" id="ARBA00022989"/>
    </source>
</evidence>
<evidence type="ECO:0000256" key="5">
    <source>
        <dbReference type="ARBA" id="ARBA00023098"/>
    </source>
</evidence>
<evidence type="ECO:0000256" key="3">
    <source>
        <dbReference type="ARBA" id="ARBA00022692"/>
    </source>
</evidence>
<keyword evidence="11" id="KW-1185">Reference proteome</keyword>
<evidence type="ECO:0000256" key="2">
    <source>
        <dbReference type="ARBA" id="ARBA00022679"/>
    </source>
</evidence>
<gene>
    <name evidence="10" type="ORF">FHS49_002242</name>
</gene>
<dbReference type="CDD" id="cd07989">
    <property type="entry name" value="LPLAT_AGPAT-like"/>
    <property type="match status" value="1"/>
</dbReference>
<evidence type="ECO:0000259" key="9">
    <source>
        <dbReference type="SMART" id="SM00563"/>
    </source>
</evidence>
<accession>A0A7W9EFZ5</accession>
<comment type="subcellular location">
    <subcellularLocation>
        <location evidence="1">Membrane</location>
    </subcellularLocation>
</comment>
<name>A0A7W9EFZ5_9SPHN</name>
<dbReference type="PANTHER" id="PTHR23063">
    <property type="entry name" value="PHOSPHOLIPID ACYLTRANSFERASE"/>
    <property type="match status" value="1"/>
</dbReference>
<dbReference type="GO" id="GO:0006629">
    <property type="term" value="P:lipid metabolic process"/>
    <property type="evidence" value="ECO:0007669"/>
    <property type="project" value="UniProtKB-KW"/>
</dbReference>
<evidence type="ECO:0000256" key="6">
    <source>
        <dbReference type="ARBA" id="ARBA00023136"/>
    </source>
</evidence>
<comment type="caution">
    <text evidence="10">The sequence shown here is derived from an EMBL/GenBank/DDBJ whole genome shotgun (WGS) entry which is preliminary data.</text>
</comment>
<dbReference type="InterPro" id="IPR002123">
    <property type="entry name" value="Plipid/glycerol_acylTrfase"/>
</dbReference>
<evidence type="ECO:0000313" key="10">
    <source>
        <dbReference type="EMBL" id="MBB5686226.1"/>
    </source>
</evidence>
<dbReference type="EMBL" id="JACIJC010000003">
    <property type="protein sequence ID" value="MBB5686226.1"/>
    <property type="molecule type" value="Genomic_DNA"/>
</dbReference>
<keyword evidence="5" id="KW-0443">Lipid metabolism</keyword>
<evidence type="ECO:0000256" key="8">
    <source>
        <dbReference type="SAM" id="Phobius"/>
    </source>
</evidence>
<feature type="transmembrane region" description="Helical" evidence="8">
    <location>
        <begin position="12"/>
        <end position="32"/>
    </location>
</feature>
<dbReference type="RefSeq" id="WP_184018360.1">
    <property type="nucleotide sequence ID" value="NZ_JACIJC010000003.1"/>
</dbReference>